<sequence length="111" mass="12858">MNHSLQSFTILSTRSRMDPLCVLKVEVWQQKFLGKEWKPYVAAVFAESEFGKARIELFNSPKKVKSMEPNKIILLDQCVSIKIPKKEGKFMGIFSFSICLTLMWHLIFTSL</sequence>
<dbReference type="STRING" id="29170.A0A368FID4"/>
<evidence type="ECO:0000313" key="3">
    <source>
        <dbReference type="Proteomes" id="UP000252519"/>
    </source>
</evidence>
<keyword evidence="1" id="KW-0472">Membrane</keyword>
<gene>
    <name evidence="2" type="ORF">ANCCAN_23479</name>
</gene>
<name>A0A368FID4_ANCCA</name>
<evidence type="ECO:0000256" key="1">
    <source>
        <dbReference type="SAM" id="Phobius"/>
    </source>
</evidence>
<proteinExistence type="predicted"/>
<dbReference type="Proteomes" id="UP000252519">
    <property type="component" value="Unassembled WGS sequence"/>
</dbReference>
<accession>A0A368FID4</accession>
<organism evidence="2 3">
    <name type="scientific">Ancylostoma caninum</name>
    <name type="common">Dog hookworm</name>
    <dbReference type="NCBI Taxonomy" id="29170"/>
    <lineage>
        <taxon>Eukaryota</taxon>
        <taxon>Metazoa</taxon>
        <taxon>Ecdysozoa</taxon>
        <taxon>Nematoda</taxon>
        <taxon>Chromadorea</taxon>
        <taxon>Rhabditida</taxon>
        <taxon>Rhabditina</taxon>
        <taxon>Rhabditomorpha</taxon>
        <taxon>Strongyloidea</taxon>
        <taxon>Ancylostomatidae</taxon>
        <taxon>Ancylostomatinae</taxon>
        <taxon>Ancylostoma</taxon>
    </lineage>
</organism>
<keyword evidence="3" id="KW-1185">Reference proteome</keyword>
<dbReference type="EMBL" id="JOJR01001476">
    <property type="protein sequence ID" value="RCN30749.1"/>
    <property type="molecule type" value="Genomic_DNA"/>
</dbReference>
<dbReference type="OrthoDB" id="5798238at2759"/>
<keyword evidence="1" id="KW-0812">Transmembrane</keyword>
<keyword evidence="1" id="KW-1133">Transmembrane helix</keyword>
<dbReference type="Gene3D" id="2.30.29.30">
    <property type="entry name" value="Pleckstrin-homology domain (PH domain)/Phosphotyrosine-binding domain (PTB)"/>
    <property type="match status" value="1"/>
</dbReference>
<evidence type="ECO:0000313" key="2">
    <source>
        <dbReference type="EMBL" id="RCN30749.1"/>
    </source>
</evidence>
<dbReference type="AlphaFoldDB" id="A0A368FID4"/>
<comment type="caution">
    <text evidence="2">The sequence shown here is derived from an EMBL/GenBank/DDBJ whole genome shotgun (WGS) entry which is preliminary data.</text>
</comment>
<reference evidence="2 3" key="1">
    <citation type="submission" date="2014-10" db="EMBL/GenBank/DDBJ databases">
        <title>Draft genome of the hookworm Ancylostoma caninum.</title>
        <authorList>
            <person name="Mitreva M."/>
        </authorList>
    </citation>
    <scope>NUCLEOTIDE SEQUENCE [LARGE SCALE GENOMIC DNA]</scope>
    <source>
        <strain evidence="2 3">Baltimore</strain>
    </source>
</reference>
<feature type="transmembrane region" description="Helical" evidence="1">
    <location>
        <begin position="90"/>
        <end position="108"/>
    </location>
</feature>
<dbReference type="InterPro" id="IPR011993">
    <property type="entry name" value="PH-like_dom_sf"/>
</dbReference>
<protein>
    <submittedName>
        <fullName evidence="2">Uncharacterized protein</fullName>
    </submittedName>
</protein>